<dbReference type="SUPFAM" id="SSF51395">
    <property type="entry name" value="FMN-linked oxidoreductases"/>
    <property type="match status" value="1"/>
</dbReference>
<dbReference type="Gene3D" id="3.20.20.70">
    <property type="entry name" value="Aldolase class I"/>
    <property type="match status" value="1"/>
</dbReference>
<dbReference type="Proteomes" id="UP001596328">
    <property type="component" value="Unassembled WGS sequence"/>
</dbReference>
<dbReference type="PANTHER" id="PTHR43303:SF4">
    <property type="entry name" value="NADPH DEHYDROGENASE C23G7.10C-RELATED"/>
    <property type="match status" value="1"/>
</dbReference>
<dbReference type="InterPro" id="IPR044152">
    <property type="entry name" value="YqjM-like"/>
</dbReference>
<dbReference type="EMBL" id="JBHSWU010001275">
    <property type="protein sequence ID" value="MFC6726635.1"/>
    <property type="molecule type" value="Genomic_DNA"/>
</dbReference>
<dbReference type="PANTHER" id="PTHR43303">
    <property type="entry name" value="NADPH DEHYDROGENASE C23G7.10C-RELATED"/>
    <property type="match status" value="1"/>
</dbReference>
<keyword evidence="3" id="KW-1185">Reference proteome</keyword>
<reference evidence="2 3" key="1">
    <citation type="journal article" date="2019" name="Int. J. Syst. Evol. Microbiol.">
        <title>The Global Catalogue of Microorganisms (GCM) 10K type strain sequencing project: providing services to taxonomists for standard genome sequencing and annotation.</title>
        <authorList>
            <consortium name="The Broad Institute Genomics Platform"/>
            <consortium name="The Broad Institute Genome Sequencing Center for Infectious Disease"/>
            <person name="Wu L."/>
            <person name="Ma J."/>
        </authorList>
    </citation>
    <scope>NUCLEOTIDE SEQUENCE [LARGE SCALE GENOMIC DNA]</scope>
    <source>
        <strain evidence="2 3">NBRC 111368</strain>
    </source>
</reference>
<gene>
    <name evidence="2" type="ORF">ACFQE1_20145</name>
</gene>
<protein>
    <recommendedName>
        <fullName evidence="4">NADH:flavin oxidoreductase</fullName>
    </recommendedName>
</protein>
<dbReference type="AlphaFoldDB" id="A0ABD5S4P3"/>
<proteinExistence type="predicted"/>
<evidence type="ECO:0008006" key="4">
    <source>
        <dbReference type="Google" id="ProtNLM"/>
    </source>
</evidence>
<dbReference type="InterPro" id="IPR013785">
    <property type="entry name" value="Aldolase_TIM"/>
</dbReference>
<name>A0ABD5S4P3_9EURY</name>
<sequence length="104" mass="11234">AAGAGLVLLVEFVYVKEQAGPGYQVPLAEEIKREAEVDTKIGAVGGIKSAEQADEIVRNGRADVSILARKHLRDPYFTLNAAKELGREDAVDPPVQYARGFPEL</sequence>
<evidence type="ECO:0000256" key="1">
    <source>
        <dbReference type="ARBA" id="ARBA00001917"/>
    </source>
</evidence>
<comment type="cofactor">
    <cofactor evidence="1">
        <name>FMN</name>
        <dbReference type="ChEBI" id="CHEBI:58210"/>
    </cofactor>
</comment>
<evidence type="ECO:0000313" key="3">
    <source>
        <dbReference type="Proteomes" id="UP001596328"/>
    </source>
</evidence>
<evidence type="ECO:0000313" key="2">
    <source>
        <dbReference type="EMBL" id="MFC6726635.1"/>
    </source>
</evidence>
<comment type="caution">
    <text evidence="2">The sequence shown here is derived from an EMBL/GenBank/DDBJ whole genome shotgun (WGS) entry which is preliminary data.</text>
</comment>
<feature type="non-terminal residue" evidence="2">
    <location>
        <position position="1"/>
    </location>
</feature>
<accession>A0ABD5S4P3</accession>
<organism evidence="2 3">
    <name type="scientific">Halobium palmae</name>
    <dbReference type="NCBI Taxonomy" id="1776492"/>
    <lineage>
        <taxon>Archaea</taxon>
        <taxon>Methanobacteriati</taxon>
        <taxon>Methanobacteriota</taxon>
        <taxon>Stenosarchaea group</taxon>
        <taxon>Halobacteria</taxon>
        <taxon>Halobacteriales</taxon>
        <taxon>Haloferacaceae</taxon>
        <taxon>Halobium</taxon>
    </lineage>
</organism>